<name>A0A1D3D7P3_9EIME</name>
<comment type="caution">
    <text evidence="11">The sequence shown here is derived from an EMBL/GenBank/DDBJ whole genome shotgun (WGS) entry which is preliminary data.</text>
</comment>
<dbReference type="GO" id="GO:0005737">
    <property type="term" value="C:cytoplasm"/>
    <property type="evidence" value="ECO:0007669"/>
    <property type="project" value="TreeGrafter"/>
</dbReference>
<dbReference type="GO" id="GO:0004830">
    <property type="term" value="F:tryptophan-tRNA ligase activity"/>
    <property type="evidence" value="ECO:0007669"/>
    <property type="project" value="UniProtKB-EC"/>
</dbReference>
<dbReference type="InterPro" id="IPR014729">
    <property type="entry name" value="Rossmann-like_a/b/a_fold"/>
</dbReference>
<organism evidence="11 12">
    <name type="scientific">Cyclospora cayetanensis</name>
    <dbReference type="NCBI Taxonomy" id="88456"/>
    <lineage>
        <taxon>Eukaryota</taxon>
        <taxon>Sar</taxon>
        <taxon>Alveolata</taxon>
        <taxon>Apicomplexa</taxon>
        <taxon>Conoidasida</taxon>
        <taxon>Coccidia</taxon>
        <taxon>Eucoccidiorida</taxon>
        <taxon>Eimeriorina</taxon>
        <taxon>Eimeriidae</taxon>
        <taxon>Cyclospora</taxon>
    </lineage>
</organism>
<evidence type="ECO:0000256" key="1">
    <source>
        <dbReference type="ARBA" id="ARBA00005594"/>
    </source>
</evidence>
<keyword evidence="8" id="KW-0030">Aminoacyl-tRNA synthetase</keyword>
<keyword evidence="7" id="KW-0648">Protein biosynthesis</keyword>
<dbReference type="Gene3D" id="1.10.240.10">
    <property type="entry name" value="Tyrosyl-Transfer RNA Synthetase"/>
    <property type="match status" value="1"/>
</dbReference>
<evidence type="ECO:0000256" key="9">
    <source>
        <dbReference type="ARBA" id="ARBA00030268"/>
    </source>
</evidence>
<evidence type="ECO:0000256" key="5">
    <source>
        <dbReference type="ARBA" id="ARBA00022741"/>
    </source>
</evidence>
<dbReference type="PANTHER" id="PTHR10055:SF1">
    <property type="entry name" value="TRYPTOPHAN--TRNA LIGASE, CYTOPLASMIC"/>
    <property type="match status" value="1"/>
</dbReference>
<keyword evidence="12" id="KW-1185">Reference proteome</keyword>
<dbReference type="EMBL" id="JROU02000373">
    <property type="protein sequence ID" value="OEH79481.1"/>
    <property type="molecule type" value="Genomic_DNA"/>
</dbReference>
<evidence type="ECO:0000313" key="11">
    <source>
        <dbReference type="EMBL" id="OEH79481.1"/>
    </source>
</evidence>
<dbReference type="PRINTS" id="PR01039">
    <property type="entry name" value="TRNASYNTHTRP"/>
</dbReference>
<evidence type="ECO:0000256" key="10">
    <source>
        <dbReference type="SAM" id="MobiDB-lite"/>
    </source>
</evidence>
<reference evidence="11 12" key="1">
    <citation type="journal article" date="2016" name="BMC Genomics">
        <title>Comparative genomics reveals Cyclospora cayetanensis possesses coccidia-like metabolism and invasion components but unique surface antigens.</title>
        <authorList>
            <person name="Liu S."/>
            <person name="Wang L."/>
            <person name="Zheng H."/>
            <person name="Xu Z."/>
            <person name="Roellig D.M."/>
            <person name="Li N."/>
            <person name="Frace M.A."/>
            <person name="Tang K."/>
            <person name="Arrowood M.J."/>
            <person name="Moss D.M."/>
            <person name="Zhang L."/>
            <person name="Feng Y."/>
            <person name="Xiao L."/>
        </authorList>
    </citation>
    <scope>NUCLEOTIDE SEQUENCE [LARGE SCALE GENOMIC DNA]</scope>
    <source>
        <strain evidence="11 12">CHN_HEN01</strain>
    </source>
</reference>
<dbReference type="AlphaFoldDB" id="A0A1D3D7P3"/>
<evidence type="ECO:0000256" key="7">
    <source>
        <dbReference type="ARBA" id="ARBA00022917"/>
    </source>
</evidence>
<feature type="region of interest" description="Disordered" evidence="10">
    <location>
        <begin position="79"/>
        <end position="107"/>
    </location>
</feature>
<dbReference type="VEuPathDB" id="ToxoDB:LOC34619832"/>
<evidence type="ECO:0000256" key="4">
    <source>
        <dbReference type="ARBA" id="ARBA00022598"/>
    </source>
</evidence>
<sequence>MPTLPLPFPFSVSAVVSTPPRRLAMRVRPFISGALTLLSLKPSFFPPLLSFRISLLHFSTALPRAPCLRRGIKQLLTPGSAPRRFLGSRPRHPTAHEEDSLSLSPSPASLSIGDAGDGVVMINATLKRTPAHDAALLILKGPVPEAPGSAEQHHLQAIVDAVVEEDRNILSFEVSRAVADRRYGESYLDDFGIPASVQQSVESPEIRKAPNDGPFPKKQCCFELPPCLCERRRGFVQGNCAINANAYPVLRSTGMLERVSVTELKHNAAKETLDIGFTFSVPDSLMGCPLDARHLSTLLPSCEEEELPELAQVGLGVRLCEHAPVHITHMHTPAVLALAGSKGTADVLEIRALVYGEDAAGTGSAMGGDGGARMLLQRVMCCYLRQAWRLLEKKRMMGMTDRIEEATGQRAHHMLRRGLFFSHRDLDVLLAYVLKCKAASKPGEGDKTEKAATCPFYLYTGRGPSSESLHIGHLVPFIFTKYLQDAFDVPLVIQLTDDEKFLFKENLALEQTQRLAFENAKDIIACGFDVNKTFIFANTDYIKYLYPTMLEIQKRVTFNQTRGIFGFSGSDNIGKVAFPACQAAPSFASAFPSLFGTGPNARTVKCLIPQAIDQDPYFRMTRDVAVRMGLPKPALVHSRFIPALQGYKTKMSGSVESSSIYVSDSPKEIADKINKFAFSGGRATIEEQRQFGANLTVDVPYQYLTFFLEDDEELARIGEAYSSGKMLTGEVKQRLIKLLQDLIQQHQERRAKVTDDMVREFMNPHRPCFERFRAN</sequence>
<protein>
    <recommendedName>
        <fullName evidence="3">Tryptophan--tRNA ligase, cytoplasmic</fullName>
        <ecNumber evidence="2">6.1.1.2</ecNumber>
    </recommendedName>
    <alternativeName>
        <fullName evidence="9">Tryptophanyl-tRNA synthetase</fullName>
    </alternativeName>
</protein>
<dbReference type="FunFam" id="3.40.50.620:FF:000454">
    <property type="entry name" value="Tryptophan--tRNA ligase, cytoplasmic"/>
    <property type="match status" value="1"/>
</dbReference>
<dbReference type="Pfam" id="PF00579">
    <property type="entry name" value="tRNA-synt_1b"/>
    <property type="match status" value="1"/>
</dbReference>
<dbReference type="PROSITE" id="PS00178">
    <property type="entry name" value="AA_TRNA_LIGASE_I"/>
    <property type="match status" value="1"/>
</dbReference>
<dbReference type="GO" id="GO:0006436">
    <property type="term" value="P:tryptophanyl-tRNA aminoacylation"/>
    <property type="evidence" value="ECO:0007669"/>
    <property type="project" value="InterPro"/>
</dbReference>
<evidence type="ECO:0000256" key="8">
    <source>
        <dbReference type="ARBA" id="ARBA00023146"/>
    </source>
</evidence>
<keyword evidence="6" id="KW-0067">ATP-binding</keyword>
<evidence type="ECO:0000313" key="12">
    <source>
        <dbReference type="Proteomes" id="UP000095192"/>
    </source>
</evidence>
<dbReference type="InterPro" id="IPR001412">
    <property type="entry name" value="aa-tRNA-synth_I_CS"/>
</dbReference>
<dbReference type="InParanoid" id="A0A1D3D7P3"/>
<evidence type="ECO:0000256" key="2">
    <source>
        <dbReference type="ARBA" id="ARBA00013161"/>
    </source>
</evidence>
<comment type="similarity">
    <text evidence="1">Belongs to the class-I aminoacyl-tRNA synthetase family.</text>
</comment>
<dbReference type="InterPro" id="IPR002306">
    <property type="entry name" value="Trp-tRNA-ligase"/>
</dbReference>
<dbReference type="CDD" id="cd00806">
    <property type="entry name" value="TrpRS_core"/>
    <property type="match status" value="1"/>
</dbReference>
<dbReference type="FunFam" id="1.10.240.10:FF:000003">
    <property type="entry name" value="Tryptophan--tRNA ligase, cytoplasmic"/>
    <property type="match status" value="1"/>
</dbReference>
<dbReference type="FunCoup" id="A0A1D3D7P3">
    <property type="interactions" value="396"/>
</dbReference>
<dbReference type="EC" id="6.1.1.2" evidence="2"/>
<dbReference type="Proteomes" id="UP000095192">
    <property type="component" value="Unassembled WGS sequence"/>
</dbReference>
<keyword evidence="5" id="KW-0547">Nucleotide-binding</keyword>
<evidence type="ECO:0000256" key="3">
    <source>
        <dbReference type="ARBA" id="ARBA00013782"/>
    </source>
</evidence>
<dbReference type="NCBIfam" id="TIGR00233">
    <property type="entry name" value="trpS"/>
    <property type="match status" value="1"/>
</dbReference>
<dbReference type="InterPro" id="IPR002305">
    <property type="entry name" value="aa-tRNA-synth_Ic"/>
</dbReference>
<dbReference type="PANTHER" id="PTHR10055">
    <property type="entry name" value="TRYPTOPHANYL-TRNA SYNTHETASE"/>
    <property type="match status" value="1"/>
</dbReference>
<evidence type="ECO:0000256" key="6">
    <source>
        <dbReference type="ARBA" id="ARBA00022840"/>
    </source>
</evidence>
<dbReference type="VEuPathDB" id="ToxoDB:cyc_03077"/>
<dbReference type="Gene3D" id="3.40.50.620">
    <property type="entry name" value="HUPs"/>
    <property type="match status" value="1"/>
</dbReference>
<keyword evidence="4" id="KW-0436">Ligase</keyword>
<proteinExistence type="inferred from homology"/>
<accession>A0A1D3D7P3</accession>
<dbReference type="SUPFAM" id="SSF52374">
    <property type="entry name" value="Nucleotidylyl transferase"/>
    <property type="match status" value="1"/>
</dbReference>
<gene>
    <name evidence="11" type="ORF">cyc_03077</name>
</gene>
<dbReference type="GO" id="GO:0005524">
    <property type="term" value="F:ATP binding"/>
    <property type="evidence" value="ECO:0007669"/>
    <property type="project" value="UniProtKB-KW"/>
</dbReference>